<accession>A0A1H9FZZ5</accession>
<dbReference type="PROSITE" id="PS51671">
    <property type="entry name" value="ACT"/>
    <property type="match status" value="1"/>
</dbReference>
<protein>
    <recommendedName>
        <fullName evidence="2">aspartate kinase</fullName>
        <ecNumber evidence="2">2.7.2.4</ecNumber>
    </recommendedName>
</protein>
<evidence type="ECO:0000256" key="6">
    <source>
        <dbReference type="ARBA" id="ARBA00022840"/>
    </source>
</evidence>
<evidence type="ECO:0000259" key="8">
    <source>
        <dbReference type="PROSITE" id="PS51671"/>
    </source>
</evidence>
<dbReference type="Gene3D" id="3.40.1160.10">
    <property type="entry name" value="Acetylglutamate kinase-like"/>
    <property type="match status" value="1"/>
</dbReference>
<dbReference type="CDD" id="cd04910">
    <property type="entry name" value="ACT_AK-Ectoine_1"/>
    <property type="match status" value="1"/>
</dbReference>
<comment type="similarity">
    <text evidence="1">Belongs to the aspartokinase family.</text>
</comment>
<keyword evidence="6" id="KW-0067">ATP-binding</keyword>
<dbReference type="RefSeq" id="WP_091356114.1">
    <property type="nucleotide sequence ID" value="NZ_AP025284.1"/>
</dbReference>
<evidence type="ECO:0000256" key="7">
    <source>
        <dbReference type="ARBA" id="ARBA00047872"/>
    </source>
</evidence>
<dbReference type="EMBL" id="FOGB01000003">
    <property type="protein sequence ID" value="SEQ43058.1"/>
    <property type="molecule type" value="Genomic_DNA"/>
</dbReference>
<dbReference type="NCBIfam" id="NF006614">
    <property type="entry name" value="PRK09181.1"/>
    <property type="match status" value="1"/>
</dbReference>
<gene>
    <name evidence="9" type="ORF">SAMN03080615_01518</name>
</gene>
<sequence length="485" mass="53825">MHTIEKIGGTSMSDYVSVRDNIIFKPSNPDTLYQRVFVVSAYGGITDKLLEHKKSGQPGVYGLFASSMEDKSWLQALEQLKCEMYDLNLQLFGKGELLIRANNFIDERLQDAQKCLTDLHSLCMHGHFALDAHLATVREMLASIGEAHSAWNMVELLKRDGVSACYVDLTGWDTDRHMSLDDRIRSAFRSIDLDSQLPVVTGYAHSEDGLMSSFDRGYSEMTFSRLAVLTQAREAVIHKEFHLSSADPRLVGEGNAVPIGRTNYDVADQLANLGMEAIHPKAAKGLRQHNVPLRVKNTFEPEHTGTLITGDYVSDTPRVEIIAGCKGVYALELFDQDMAGSLEDYDREILALIKRFRAHIVSKDVNANTITHYLATNLKTVKRIRSALAERFPEAELDQKKVAIASAIGSDMEVPGILAKAVSAIAEGNISVLAIHQSMRQVDMQFVIEETDYDNAVKSLHKALVEVHDHGRAICLAGYPIQPVN</sequence>
<dbReference type="InterPro" id="IPR002912">
    <property type="entry name" value="ACT_dom"/>
</dbReference>
<dbReference type="PANTHER" id="PTHR21499:SF3">
    <property type="entry name" value="ASPARTOKINASE"/>
    <property type="match status" value="1"/>
</dbReference>
<dbReference type="CDD" id="cd04915">
    <property type="entry name" value="ACT_AK-Ectoine_2"/>
    <property type="match status" value="1"/>
</dbReference>
<proteinExistence type="inferred from homology"/>
<dbReference type="Pfam" id="PF00696">
    <property type="entry name" value="AA_kinase"/>
    <property type="match status" value="1"/>
</dbReference>
<keyword evidence="5 9" id="KW-0418">Kinase</keyword>
<dbReference type="UniPathway" id="UPA00051">
    <property type="reaction ID" value="UER00462"/>
</dbReference>
<dbReference type="GO" id="GO:0005524">
    <property type="term" value="F:ATP binding"/>
    <property type="evidence" value="ECO:0007669"/>
    <property type="project" value="UniProtKB-KW"/>
</dbReference>
<dbReference type="PANTHER" id="PTHR21499">
    <property type="entry name" value="ASPARTATE KINASE"/>
    <property type="match status" value="1"/>
</dbReference>
<dbReference type="InterPro" id="IPR036393">
    <property type="entry name" value="AceGlu_kinase-like_sf"/>
</dbReference>
<dbReference type="STRING" id="355243.SAMN03080615_01518"/>
<name>A0A1H9FZZ5_9GAMM</name>
<dbReference type="Gene3D" id="3.30.2130.10">
    <property type="entry name" value="VC0802-like"/>
    <property type="match status" value="1"/>
</dbReference>
<dbReference type="GO" id="GO:0009090">
    <property type="term" value="P:homoserine biosynthetic process"/>
    <property type="evidence" value="ECO:0007669"/>
    <property type="project" value="TreeGrafter"/>
</dbReference>
<evidence type="ECO:0000313" key="10">
    <source>
        <dbReference type="Proteomes" id="UP000198749"/>
    </source>
</evidence>
<dbReference type="GO" id="GO:0004072">
    <property type="term" value="F:aspartate kinase activity"/>
    <property type="evidence" value="ECO:0007669"/>
    <property type="project" value="UniProtKB-EC"/>
</dbReference>
<evidence type="ECO:0000256" key="3">
    <source>
        <dbReference type="ARBA" id="ARBA00022679"/>
    </source>
</evidence>
<keyword evidence="3" id="KW-0808">Transferase</keyword>
<dbReference type="OrthoDB" id="9799110at2"/>
<dbReference type="SUPFAM" id="SSF55021">
    <property type="entry name" value="ACT-like"/>
    <property type="match status" value="1"/>
</dbReference>
<evidence type="ECO:0000313" key="9">
    <source>
        <dbReference type="EMBL" id="SEQ43058.1"/>
    </source>
</evidence>
<comment type="catalytic activity">
    <reaction evidence="7">
        <text>L-aspartate + ATP = 4-phospho-L-aspartate + ADP</text>
        <dbReference type="Rhea" id="RHEA:23776"/>
        <dbReference type="ChEBI" id="CHEBI:29991"/>
        <dbReference type="ChEBI" id="CHEBI:30616"/>
        <dbReference type="ChEBI" id="CHEBI:57535"/>
        <dbReference type="ChEBI" id="CHEBI:456216"/>
        <dbReference type="EC" id="2.7.2.4"/>
    </reaction>
</comment>
<dbReference type="GO" id="GO:0009088">
    <property type="term" value="P:threonine biosynthetic process"/>
    <property type="evidence" value="ECO:0007669"/>
    <property type="project" value="UniProtKB-UniPathway"/>
</dbReference>
<keyword evidence="10" id="KW-1185">Reference proteome</keyword>
<dbReference type="EC" id="2.7.2.4" evidence="2"/>
<evidence type="ECO:0000256" key="1">
    <source>
        <dbReference type="ARBA" id="ARBA00010122"/>
    </source>
</evidence>
<dbReference type="Proteomes" id="UP000198749">
    <property type="component" value="Unassembled WGS sequence"/>
</dbReference>
<evidence type="ECO:0000256" key="5">
    <source>
        <dbReference type="ARBA" id="ARBA00022777"/>
    </source>
</evidence>
<dbReference type="GO" id="GO:0009089">
    <property type="term" value="P:lysine biosynthetic process via diaminopimelate"/>
    <property type="evidence" value="ECO:0007669"/>
    <property type="project" value="TreeGrafter"/>
</dbReference>
<dbReference type="InterPro" id="IPR054352">
    <property type="entry name" value="ACT_Aspartokinase"/>
</dbReference>
<keyword evidence="4" id="KW-0547">Nucleotide-binding</keyword>
<evidence type="ECO:0000256" key="4">
    <source>
        <dbReference type="ARBA" id="ARBA00022741"/>
    </source>
</evidence>
<reference evidence="10" key="1">
    <citation type="submission" date="2016-10" db="EMBL/GenBank/DDBJ databases">
        <authorList>
            <person name="Varghese N."/>
            <person name="Submissions S."/>
        </authorList>
    </citation>
    <scope>NUCLEOTIDE SEQUENCE [LARGE SCALE GENOMIC DNA]</scope>
    <source>
        <strain evidence="10">DSM 18887</strain>
    </source>
</reference>
<dbReference type="UniPathway" id="UPA00050">
    <property type="reaction ID" value="UER00461"/>
</dbReference>
<dbReference type="SUPFAM" id="SSF53633">
    <property type="entry name" value="Carbamate kinase-like"/>
    <property type="match status" value="1"/>
</dbReference>
<dbReference type="InterPro" id="IPR001048">
    <property type="entry name" value="Asp/Glu/Uridylate_kinase"/>
</dbReference>
<dbReference type="AlphaFoldDB" id="A0A1H9FZZ5"/>
<organism evidence="9 10">
    <name type="scientific">Amphritea atlantica</name>
    <dbReference type="NCBI Taxonomy" id="355243"/>
    <lineage>
        <taxon>Bacteria</taxon>
        <taxon>Pseudomonadati</taxon>
        <taxon>Pseudomonadota</taxon>
        <taxon>Gammaproteobacteria</taxon>
        <taxon>Oceanospirillales</taxon>
        <taxon>Oceanospirillaceae</taxon>
        <taxon>Amphritea</taxon>
    </lineage>
</organism>
<dbReference type="Pfam" id="PF22468">
    <property type="entry name" value="ACT_9"/>
    <property type="match status" value="1"/>
</dbReference>
<feature type="domain" description="ACT" evidence="8">
    <location>
        <begin position="406"/>
        <end position="482"/>
    </location>
</feature>
<evidence type="ECO:0000256" key="2">
    <source>
        <dbReference type="ARBA" id="ARBA00013059"/>
    </source>
</evidence>
<dbReference type="InterPro" id="IPR045865">
    <property type="entry name" value="ACT-like_dom_sf"/>
</dbReference>
<dbReference type="GO" id="GO:0005829">
    <property type="term" value="C:cytosol"/>
    <property type="evidence" value="ECO:0007669"/>
    <property type="project" value="TreeGrafter"/>
</dbReference>